<dbReference type="SMART" id="SM00906">
    <property type="entry name" value="Fungal_trans"/>
    <property type="match status" value="1"/>
</dbReference>
<evidence type="ECO:0000259" key="10">
    <source>
        <dbReference type="PROSITE" id="PS50048"/>
    </source>
</evidence>
<dbReference type="GO" id="GO:0000981">
    <property type="term" value="F:DNA-binding transcription factor activity, RNA polymerase II-specific"/>
    <property type="evidence" value="ECO:0007669"/>
    <property type="project" value="InterPro"/>
</dbReference>
<dbReference type="Proteomes" id="UP000027265">
    <property type="component" value="Unassembled WGS sequence"/>
</dbReference>
<comment type="subcellular location">
    <subcellularLocation>
        <location evidence="1">Nucleus</location>
    </subcellularLocation>
</comment>
<dbReference type="GO" id="GO:0008270">
    <property type="term" value="F:zinc ion binding"/>
    <property type="evidence" value="ECO:0007669"/>
    <property type="project" value="InterPro"/>
</dbReference>
<feature type="compositionally biased region" description="Polar residues" evidence="9">
    <location>
        <begin position="647"/>
        <end position="660"/>
    </location>
</feature>
<evidence type="ECO:0000256" key="5">
    <source>
        <dbReference type="ARBA" id="ARBA00023125"/>
    </source>
</evidence>
<keyword evidence="4" id="KW-0805">Transcription regulation</keyword>
<dbReference type="InterPro" id="IPR007219">
    <property type="entry name" value="XnlR_reg_dom"/>
</dbReference>
<keyword evidence="5" id="KW-0238">DNA-binding</keyword>
<evidence type="ECO:0000256" key="8">
    <source>
        <dbReference type="SAM" id="Coils"/>
    </source>
</evidence>
<gene>
    <name evidence="11" type="ORF">JAAARDRAFT_36436</name>
</gene>
<dbReference type="InterPro" id="IPR036864">
    <property type="entry name" value="Zn2-C6_fun-type_DNA-bd_sf"/>
</dbReference>
<dbReference type="SMART" id="SM00066">
    <property type="entry name" value="GAL4"/>
    <property type="match status" value="1"/>
</dbReference>
<dbReference type="Pfam" id="PF04082">
    <property type="entry name" value="Fungal_trans"/>
    <property type="match status" value="1"/>
</dbReference>
<dbReference type="SUPFAM" id="SSF57701">
    <property type="entry name" value="Zn2/Cys6 DNA-binding domain"/>
    <property type="match status" value="1"/>
</dbReference>
<dbReference type="HOGENOM" id="CLU_007003_2_1_1"/>
<reference evidence="12" key="1">
    <citation type="journal article" date="2014" name="Proc. Natl. Acad. Sci. U.S.A.">
        <title>Extensive sampling of basidiomycete genomes demonstrates inadequacy of the white-rot/brown-rot paradigm for wood decay fungi.</title>
        <authorList>
            <person name="Riley R."/>
            <person name="Salamov A.A."/>
            <person name="Brown D.W."/>
            <person name="Nagy L.G."/>
            <person name="Floudas D."/>
            <person name="Held B.W."/>
            <person name="Levasseur A."/>
            <person name="Lombard V."/>
            <person name="Morin E."/>
            <person name="Otillar R."/>
            <person name="Lindquist E.A."/>
            <person name="Sun H."/>
            <person name="LaButti K.M."/>
            <person name="Schmutz J."/>
            <person name="Jabbour D."/>
            <person name="Luo H."/>
            <person name="Baker S.E."/>
            <person name="Pisabarro A.G."/>
            <person name="Walton J.D."/>
            <person name="Blanchette R.A."/>
            <person name="Henrissat B."/>
            <person name="Martin F."/>
            <person name="Cullen D."/>
            <person name="Hibbett D.S."/>
            <person name="Grigoriev I.V."/>
        </authorList>
    </citation>
    <scope>NUCLEOTIDE SEQUENCE [LARGE SCALE GENOMIC DNA]</scope>
    <source>
        <strain evidence="12">MUCL 33604</strain>
    </source>
</reference>
<keyword evidence="12" id="KW-1185">Reference proteome</keyword>
<dbReference type="FunCoup" id="A0A067PR23">
    <property type="interactions" value="23"/>
</dbReference>
<protein>
    <recommendedName>
        <fullName evidence="10">Zn(2)-C6 fungal-type domain-containing protein</fullName>
    </recommendedName>
</protein>
<dbReference type="STRING" id="933084.A0A067PR23"/>
<evidence type="ECO:0000256" key="2">
    <source>
        <dbReference type="ARBA" id="ARBA00022723"/>
    </source>
</evidence>
<dbReference type="InterPro" id="IPR001138">
    <property type="entry name" value="Zn2Cys6_DnaBD"/>
</dbReference>
<dbReference type="GO" id="GO:0003677">
    <property type="term" value="F:DNA binding"/>
    <property type="evidence" value="ECO:0007669"/>
    <property type="project" value="UniProtKB-KW"/>
</dbReference>
<keyword evidence="6" id="KW-0804">Transcription</keyword>
<feature type="region of interest" description="Disordered" evidence="9">
    <location>
        <begin position="644"/>
        <end position="700"/>
    </location>
</feature>
<evidence type="ECO:0000256" key="7">
    <source>
        <dbReference type="ARBA" id="ARBA00023242"/>
    </source>
</evidence>
<dbReference type="InterPro" id="IPR051615">
    <property type="entry name" value="Transcr_Regulatory_Elem"/>
</dbReference>
<evidence type="ECO:0000256" key="9">
    <source>
        <dbReference type="SAM" id="MobiDB-lite"/>
    </source>
</evidence>
<dbReference type="OrthoDB" id="2154091at2759"/>
<dbReference type="EMBL" id="KL197722">
    <property type="protein sequence ID" value="KDQ56260.1"/>
    <property type="molecule type" value="Genomic_DNA"/>
</dbReference>
<dbReference type="AlphaFoldDB" id="A0A067PR23"/>
<dbReference type="GO" id="GO:0006351">
    <property type="term" value="P:DNA-templated transcription"/>
    <property type="evidence" value="ECO:0007669"/>
    <property type="project" value="InterPro"/>
</dbReference>
<evidence type="ECO:0000256" key="4">
    <source>
        <dbReference type="ARBA" id="ARBA00023015"/>
    </source>
</evidence>
<dbReference type="InParanoid" id="A0A067PR23"/>
<feature type="region of interest" description="Disordered" evidence="9">
    <location>
        <begin position="108"/>
        <end position="139"/>
    </location>
</feature>
<dbReference type="PROSITE" id="PS00463">
    <property type="entry name" value="ZN2_CY6_FUNGAL_1"/>
    <property type="match status" value="1"/>
</dbReference>
<organism evidence="11 12">
    <name type="scientific">Jaapia argillacea MUCL 33604</name>
    <dbReference type="NCBI Taxonomy" id="933084"/>
    <lineage>
        <taxon>Eukaryota</taxon>
        <taxon>Fungi</taxon>
        <taxon>Dikarya</taxon>
        <taxon>Basidiomycota</taxon>
        <taxon>Agaricomycotina</taxon>
        <taxon>Agaricomycetes</taxon>
        <taxon>Agaricomycetidae</taxon>
        <taxon>Jaapiales</taxon>
        <taxon>Jaapiaceae</taxon>
        <taxon>Jaapia</taxon>
    </lineage>
</organism>
<dbReference type="Gene3D" id="4.10.240.10">
    <property type="entry name" value="Zn(2)-C6 fungal-type DNA-binding domain"/>
    <property type="match status" value="1"/>
</dbReference>
<feature type="coiled-coil region" evidence="8">
    <location>
        <begin position="67"/>
        <end position="94"/>
    </location>
</feature>
<evidence type="ECO:0000256" key="1">
    <source>
        <dbReference type="ARBA" id="ARBA00004123"/>
    </source>
</evidence>
<evidence type="ECO:0000256" key="6">
    <source>
        <dbReference type="ARBA" id="ARBA00023163"/>
    </source>
</evidence>
<keyword evidence="2" id="KW-0479">Metal-binding</keyword>
<dbReference type="CDD" id="cd00067">
    <property type="entry name" value="GAL4"/>
    <property type="match status" value="1"/>
</dbReference>
<evidence type="ECO:0000313" key="11">
    <source>
        <dbReference type="EMBL" id="KDQ56260.1"/>
    </source>
</evidence>
<keyword evidence="7" id="KW-0539">Nucleus</keyword>
<dbReference type="PROSITE" id="PS50048">
    <property type="entry name" value="ZN2_CY6_FUNGAL_2"/>
    <property type="match status" value="1"/>
</dbReference>
<proteinExistence type="predicted"/>
<name>A0A067PR23_9AGAM</name>
<dbReference type="GO" id="GO:0005634">
    <property type="term" value="C:nucleus"/>
    <property type="evidence" value="ECO:0007669"/>
    <property type="project" value="UniProtKB-SubCell"/>
</dbReference>
<dbReference type="CDD" id="cd12148">
    <property type="entry name" value="fungal_TF_MHR"/>
    <property type="match status" value="1"/>
</dbReference>
<dbReference type="Pfam" id="PF00172">
    <property type="entry name" value="Zn_clus"/>
    <property type="match status" value="1"/>
</dbReference>
<evidence type="ECO:0000313" key="12">
    <source>
        <dbReference type="Proteomes" id="UP000027265"/>
    </source>
</evidence>
<evidence type="ECO:0000256" key="3">
    <source>
        <dbReference type="ARBA" id="ARBA00022833"/>
    </source>
</evidence>
<feature type="compositionally biased region" description="Basic and acidic residues" evidence="9">
    <location>
        <begin position="661"/>
        <end position="671"/>
    </location>
</feature>
<keyword evidence="3" id="KW-0862">Zinc</keyword>
<feature type="domain" description="Zn(2)-C6 fungal-type" evidence="10">
    <location>
        <begin position="22"/>
        <end position="52"/>
    </location>
</feature>
<keyword evidence="8" id="KW-0175">Coiled coil</keyword>
<dbReference type="PANTHER" id="PTHR31313">
    <property type="entry name" value="TY1 ENHANCER ACTIVATOR"/>
    <property type="match status" value="1"/>
</dbReference>
<sequence length="816" mass="91281">MPSEKSEKKVSGKQRGRYTSRACAECARKKGKCDGRKPICGACEKSTYECIWDRGVDLKGPRSPRKIQTLSNQIETYKLDVATLKAENEQLRAIIAAGNFREVPQLTIKTDVGNGGSDGASTNTPQSDDEDSYDESLQTPDQEADLDALCPLTEKLVLHDSDLQVYGATSVYRQSAHTEPGKRFTRMAEYLQFSSAPLSDEALRRHLPREVPLEREEHFYLLDMLFKFFTSWCMRVVPELFLRDMHVSLSVPPTEDPPKTHHYSPMLHNALLSLALAFSDKPYLRDVNTRRLFASKAKADIEKECEKPNISVVHALSLVGSFHSTQGEQTLGFMYFGISGRMSQALGLSVDCSPWVKSGLISDSDMLARNWAYWTTFSQDVCWSLHVGREFCVSEPCEKQRIPVPFVHTDFDQIPWVFPPQFHISPQPSMLSSTFKASCDLLMIARRIMGLLNGLNATAQYTTVLKMICEIDTQLTDWEHNLPKEVNLCHQSHRASALPHRLMLHLAYNWLFILLHRPFYRRPKMIRGTDVQDVNHVKMCNSAANKILKLLDIWSSLYTLRFAPITLIQVVYSAGTVFVLSAVEAASRRRAKVAFNEATEKAKQCITYLHETGQSWECGNQVGRILADLLEKQVQARVVGGEMEGAASSSVSQTSAPTDNASHRLNRDPKLPFHAPSPPSASQSSPHPFPDHNDIPPPFVVVNTPGLLPFARSPAHSSTSEDQILPEHISYPTDGTLMDWFETGVIPDMGMGMPSGESLPSYPHSTFGFAEPAGFDFLWNDSLMVQPNHGSGSGGFGAATDMDTFLEQYMKQQQRL</sequence>
<dbReference type="PANTHER" id="PTHR31313:SF81">
    <property type="entry name" value="TY1 ENHANCER ACTIVATOR"/>
    <property type="match status" value="1"/>
</dbReference>
<accession>A0A067PR23</accession>